<protein>
    <recommendedName>
        <fullName evidence="5">Carboxypeptidase regulatory-like domain-containing protein</fullName>
    </recommendedName>
</protein>
<feature type="region of interest" description="Disordered" evidence="1">
    <location>
        <begin position="22"/>
        <end position="72"/>
    </location>
</feature>
<keyword evidence="4" id="KW-1185">Reference proteome</keyword>
<dbReference type="EMBL" id="BMQB01000014">
    <property type="protein sequence ID" value="GGK10190.1"/>
    <property type="molecule type" value="Genomic_DNA"/>
</dbReference>
<evidence type="ECO:0000256" key="1">
    <source>
        <dbReference type="SAM" id="MobiDB-lite"/>
    </source>
</evidence>
<dbReference type="AlphaFoldDB" id="A0A8J3BBK6"/>
<evidence type="ECO:0000256" key="2">
    <source>
        <dbReference type="SAM" id="SignalP"/>
    </source>
</evidence>
<evidence type="ECO:0008006" key="5">
    <source>
        <dbReference type="Google" id="ProtNLM"/>
    </source>
</evidence>
<dbReference type="SUPFAM" id="SSF49478">
    <property type="entry name" value="Cna protein B-type domain"/>
    <property type="match status" value="1"/>
</dbReference>
<dbReference type="Proteomes" id="UP000649739">
    <property type="component" value="Unassembled WGS sequence"/>
</dbReference>
<gene>
    <name evidence="3" type="ORF">GCM10010123_45190</name>
</gene>
<reference evidence="3" key="2">
    <citation type="submission" date="2020-09" db="EMBL/GenBank/DDBJ databases">
        <authorList>
            <person name="Sun Q."/>
            <person name="Ohkuma M."/>
        </authorList>
    </citation>
    <scope>NUCLEOTIDE SEQUENCE</scope>
    <source>
        <strain evidence="3">JCM 3090</strain>
    </source>
</reference>
<dbReference type="RefSeq" id="WP_189172234.1">
    <property type="nucleotide sequence ID" value="NZ_BMQB01000014.1"/>
</dbReference>
<keyword evidence="2" id="KW-0732">Signal</keyword>
<evidence type="ECO:0000313" key="4">
    <source>
        <dbReference type="Proteomes" id="UP000649739"/>
    </source>
</evidence>
<organism evidence="3 4">
    <name type="scientific">Pilimelia anulata</name>
    <dbReference type="NCBI Taxonomy" id="53371"/>
    <lineage>
        <taxon>Bacteria</taxon>
        <taxon>Bacillati</taxon>
        <taxon>Actinomycetota</taxon>
        <taxon>Actinomycetes</taxon>
        <taxon>Micromonosporales</taxon>
        <taxon>Micromonosporaceae</taxon>
        <taxon>Pilimelia</taxon>
    </lineage>
</organism>
<accession>A0A8J3BBK6</accession>
<proteinExistence type="predicted"/>
<evidence type="ECO:0000313" key="3">
    <source>
        <dbReference type="EMBL" id="GGK10190.1"/>
    </source>
</evidence>
<name>A0A8J3BBK6_9ACTN</name>
<sequence>MRLHHSAVGAALAVLLTAPSPAGAAPAGGGSPRPLGPSVYAPAGPSDAAAPHPGGPGRAATGTLSTTVTDRATGKPYGDVEVYVRGVDGDVPAAELIPDAEGVVRSGGLAPGRYRLWVNPYPGGFGAQWVGERGGVGREHLAAMITVREGENAAAPPVLLDPAGSLRVTVLDPDGRPAHAMASAESSRYFDSSNLNLGVTDDEGRFEAANLGPYDWSLRFLTFDSAGGTQQWSGGALNPAGAATVRVEAGTTREWTNRLVPGTRVTGAVNPTADKGELRQLLFFDSSTGQVAAWINGTPAETEYAARVVGGTTVTVQATTVIDESTWFAGFHREARTVEDATPVAIPEQDAATIDLRFPTD</sequence>
<feature type="signal peptide" evidence="2">
    <location>
        <begin position="1"/>
        <end position="24"/>
    </location>
</feature>
<reference evidence="3" key="1">
    <citation type="journal article" date="2014" name="Int. J. Syst. Evol. Microbiol.">
        <title>Complete genome sequence of Corynebacterium casei LMG S-19264T (=DSM 44701T), isolated from a smear-ripened cheese.</title>
        <authorList>
            <consortium name="US DOE Joint Genome Institute (JGI-PGF)"/>
            <person name="Walter F."/>
            <person name="Albersmeier A."/>
            <person name="Kalinowski J."/>
            <person name="Ruckert C."/>
        </authorList>
    </citation>
    <scope>NUCLEOTIDE SEQUENCE</scope>
    <source>
        <strain evidence="3">JCM 3090</strain>
    </source>
</reference>
<comment type="caution">
    <text evidence="3">The sequence shown here is derived from an EMBL/GenBank/DDBJ whole genome shotgun (WGS) entry which is preliminary data.</text>
</comment>
<feature type="chain" id="PRO_5035194252" description="Carboxypeptidase regulatory-like domain-containing protein" evidence="2">
    <location>
        <begin position="25"/>
        <end position="361"/>
    </location>
</feature>
<feature type="compositionally biased region" description="Low complexity" evidence="1">
    <location>
        <begin position="32"/>
        <end position="62"/>
    </location>
</feature>